<dbReference type="Proteomes" id="UP001372338">
    <property type="component" value="Unassembled WGS sequence"/>
</dbReference>
<keyword evidence="2" id="KW-1185">Reference proteome</keyword>
<accession>A0AAN9J357</accession>
<sequence length="91" mass="10085">MMARIALLDKSLSCTTDVAVSGSWNGSKKPSQCCANGELYGPRKRQERELLQKFLQSCSALEVKVDTILIESDFVAKALLDLNPILQIRKT</sequence>
<comment type="caution">
    <text evidence="1">The sequence shown here is derived from an EMBL/GenBank/DDBJ whole genome shotgun (WGS) entry which is preliminary data.</text>
</comment>
<organism evidence="1 2">
    <name type="scientific">Crotalaria pallida</name>
    <name type="common">Smooth rattlebox</name>
    <name type="synonym">Crotalaria striata</name>
    <dbReference type="NCBI Taxonomy" id="3830"/>
    <lineage>
        <taxon>Eukaryota</taxon>
        <taxon>Viridiplantae</taxon>
        <taxon>Streptophyta</taxon>
        <taxon>Embryophyta</taxon>
        <taxon>Tracheophyta</taxon>
        <taxon>Spermatophyta</taxon>
        <taxon>Magnoliopsida</taxon>
        <taxon>eudicotyledons</taxon>
        <taxon>Gunneridae</taxon>
        <taxon>Pentapetalae</taxon>
        <taxon>rosids</taxon>
        <taxon>fabids</taxon>
        <taxon>Fabales</taxon>
        <taxon>Fabaceae</taxon>
        <taxon>Papilionoideae</taxon>
        <taxon>50 kb inversion clade</taxon>
        <taxon>genistoids sensu lato</taxon>
        <taxon>core genistoids</taxon>
        <taxon>Crotalarieae</taxon>
        <taxon>Crotalaria</taxon>
    </lineage>
</organism>
<protein>
    <submittedName>
        <fullName evidence="1">Uncharacterized protein</fullName>
    </submittedName>
</protein>
<evidence type="ECO:0000313" key="2">
    <source>
        <dbReference type="Proteomes" id="UP001372338"/>
    </source>
</evidence>
<reference evidence="1 2" key="1">
    <citation type="submission" date="2024-01" db="EMBL/GenBank/DDBJ databases">
        <title>The genomes of 5 underutilized Papilionoideae crops provide insights into root nodulation and disease resistanc.</title>
        <authorList>
            <person name="Yuan L."/>
        </authorList>
    </citation>
    <scope>NUCLEOTIDE SEQUENCE [LARGE SCALE GENOMIC DNA]</scope>
    <source>
        <strain evidence="1">ZHUSHIDOU_FW_LH</strain>
        <tissue evidence="1">Leaf</tissue>
    </source>
</reference>
<dbReference type="EMBL" id="JAYWIO010000001">
    <property type="protein sequence ID" value="KAK7290004.1"/>
    <property type="molecule type" value="Genomic_DNA"/>
</dbReference>
<proteinExistence type="predicted"/>
<dbReference type="PANTHER" id="PTHR47382">
    <property type="entry name" value="U-BOX DOMAIN-CONTAINING PROTEIN 52-LIKE"/>
    <property type="match status" value="1"/>
</dbReference>
<gene>
    <name evidence="1" type="ORF">RIF29_04099</name>
</gene>
<evidence type="ECO:0000313" key="1">
    <source>
        <dbReference type="EMBL" id="KAK7290004.1"/>
    </source>
</evidence>
<dbReference type="PANTHER" id="PTHR47382:SF3">
    <property type="entry name" value="ADENINE NUCLEOTIDE ALPHA HYDROLASES-LIKE SUPERFAMILY PROTEIN"/>
    <property type="match status" value="1"/>
</dbReference>
<dbReference type="AlphaFoldDB" id="A0AAN9J357"/>
<name>A0AAN9J357_CROPI</name>